<evidence type="ECO:0000313" key="11">
    <source>
        <dbReference type="Proteomes" id="UP000073494"/>
    </source>
</evidence>
<name>A0A0Z8E3R0_STRSU</name>
<dbReference type="EMBL" id="FIHS01000018">
    <property type="protein sequence ID" value="CYV43642.1"/>
    <property type="molecule type" value="Genomic_DNA"/>
</dbReference>
<proteinExistence type="predicted"/>
<dbReference type="EMBL" id="CP025043">
    <property type="protein sequence ID" value="AUA18239.1"/>
    <property type="molecule type" value="Genomic_DNA"/>
</dbReference>
<reference evidence="1 12" key="2">
    <citation type="submission" date="2017-11" db="EMBL/GenBank/DDBJ databases">
        <title>Genome analysis of Streptococcus suis serotype chz stain ah681.</title>
        <authorList>
            <person name="Pan Z."/>
            <person name="Zhang Y."/>
            <person name="Ma J."/>
            <person name="Lu P."/>
            <person name="Zhu Y."/>
            <person name="Zhong X."/>
            <person name="Dong W."/>
            <person name="Lu C."/>
            <person name="Yao H."/>
        </authorList>
    </citation>
    <scope>NUCLEOTIDE SEQUENCE [LARGE SCALE GENOMIC DNA]</scope>
    <source>
        <strain evidence="1 12">AH681</strain>
    </source>
</reference>
<dbReference type="Proteomes" id="UP000073494">
    <property type="component" value="Unassembled WGS sequence"/>
</dbReference>
<dbReference type="AlphaFoldDB" id="A0A0Z8E3R0"/>
<dbReference type="RefSeq" id="WP_044672279.1">
    <property type="nucleotide sequence ID" value="NZ_CEDY01000016.1"/>
</dbReference>
<evidence type="ECO:0000313" key="12">
    <source>
        <dbReference type="Proteomes" id="UP000231863"/>
    </source>
</evidence>
<dbReference type="EMBL" id="FIGJ01000019">
    <property type="protein sequence ID" value="CYU87475.1"/>
    <property type="molecule type" value="Genomic_DNA"/>
</dbReference>
<dbReference type="Proteomes" id="UP000231863">
    <property type="component" value="Chromosome"/>
</dbReference>
<evidence type="ECO:0000313" key="8">
    <source>
        <dbReference type="Proteomes" id="UP000072618"/>
    </source>
</evidence>
<evidence type="ECO:0000313" key="5">
    <source>
        <dbReference type="EMBL" id="CYV43642.1"/>
    </source>
</evidence>
<dbReference type="Proteomes" id="UP000073388">
    <property type="component" value="Unassembled WGS sequence"/>
</dbReference>
<dbReference type="EMBL" id="FIIX01000024">
    <property type="protein sequence ID" value="CYW07687.1"/>
    <property type="molecule type" value="Genomic_DNA"/>
</dbReference>
<organism evidence="5 7">
    <name type="scientific">Streptococcus suis</name>
    <dbReference type="NCBI Taxonomy" id="1307"/>
    <lineage>
        <taxon>Bacteria</taxon>
        <taxon>Bacillati</taxon>
        <taxon>Bacillota</taxon>
        <taxon>Bacilli</taxon>
        <taxon>Lactobacillales</taxon>
        <taxon>Streptococcaceae</taxon>
        <taxon>Streptococcus</taxon>
    </lineage>
</organism>
<dbReference type="Proteomes" id="UP000072618">
    <property type="component" value="Unassembled WGS sequence"/>
</dbReference>
<sequence length="101" mass="12038">MLVTDYNIQDNPESEIEIWQVSKSGPQPIWVQEAFAKHYFQWLDNRLRILVAGLNKEWWHQSGRYYGQGMYVLAEIGDIVDKTHCRIFTEKQFQKQYGQKA</sequence>
<evidence type="ECO:0000313" key="1">
    <source>
        <dbReference type="EMBL" id="AUA18239.1"/>
    </source>
</evidence>
<evidence type="ECO:0000313" key="9">
    <source>
        <dbReference type="Proteomes" id="UP000072794"/>
    </source>
</evidence>
<evidence type="ECO:0000313" key="6">
    <source>
        <dbReference type="EMBL" id="CYW07687.1"/>
    </source>
</evidence>
<dbReference type="EMBL" id="FIHD01000006">
    <property type="protein sequence ID" value="CYU77067.1"/>
    <property type="molecule type" value="Genomic_DNA"/>
</dbReference>
<dbReference type="Proteomes" id="UP000072794">
    <property type="component" value="Unassembled WGS sequence"/>
</dbReference>
<evidence type="ECO:0000313" key="2">
    <source>
        <dbReference type="EMBL" id="CYU73885.1"/>
    </source>
</evidence>
<evidence type="ECO:0000313" key="4">
    <source>
        <dbReference type="EMBL" id="CYU87475.1"/>
    </source>
</evidence>
<evidence type="ECO:0000313" key="3">
    <source>
        <dbReference type="EMBL" id="CYU77067.1"/>
    </source>
</evidence>
<reference evidence="7 8" key="1">
    <citation type="submission" date="2016-02" db="EMBL/GenBank/DDBJ databases">
        <authorList>
            <consortium name="Pathogen Informatics"/>
        </authorList>
    </citation>
    <scope>NUCLEOTIDE SEQUENCE [LARGE SCALE GENOMIC DNA]</scope>
    <source>
        <strain evidence="4 8">LSS32</strain>
        <strain evidence="2 9">LSS52</strain>
        <strain evidence="3 11">LSS54</strain>
        <strain evidence="5 7">LSS69</strain>
        <strain evidence="6 10">LSS99</strain>
    </source>
</reference>
<evidence type="ECO:0000313" key="10">
    <source>
        <dbReference type="Proteomes" id="UP000073388"/>
    </source>
</evidence>
<accession>A0A0Z8E3R0</accession>
<protein>
    <submittedName>
        <fullName evidence="5">Uncharacterized protein</fullName>
    </submittedName>
</protein>
<dbReference type="EMBL" id="FIHA01000010">
    <property type="protein sequence ID" value="CYU73885.1"/>
    <property type="molecule type" value="Genomic_DNA"/>
</dbReference>
<evidence type="ECO:0000313" key="7">
    <source>
        <dbReference type="Proteomes" id="UP000071533"/>
    </source>
</evidence>
<dbReference type="Proteomes" id="UP000071533">
    <property type="component" value="Unassembled WGS sequence"/>
</dbReference>
<gene>
    <name evidence="1" type="ORF">CWI26_01285</name>
    <name evidence="4" type="ORF">ERS132394_01631</name>
    <name evidence="2" type="ORF">ERS132414_00682</name>
    <name evidence="3" type="ORF">ERS132416_00578</name>
    <name evidence="5" type="ORF">ERS132431_01439</name>
    <name evidence="6" type="ORF">ERS132461_01221</name>
</gene>